<dbReference type="STRING" id="1720063.SAMN05216217_106147"/>
<accession>A0A1I4RE84</accession>
<dbReference type="InterPro" id="IPR008619">
    <property type="entry name" value="Filamentous_hemagglutn_rpt"/>
</dbReference>
<evidence type="ECO:0000259" key="3">
    <source>
        <dbReference type="SMART" id="SM00912"/>
    </source>
</evidence>
<evidence type="ECO:0000313" key="4">
    <source>
        <dbReference type="EMBL" id="SFM50250.1"/>
    </source>
</evidence>
<dbReference type="EMBL" id="FOUI01000006">
    <property type="protein sequence ID" value="SFM50250.1"/>
    <property type="molecule type" value="Genomic_DNA"/>
</dbReference>
<organism evidence="4 5">
    <name type="scientific">Halopseudomonas yangmingensis</name>
    <dbReference type="NCBI Taxonomy" id="1720063"/>
    <lineage>
        <taxon>Bacteria</taxon>
        <taxon>Pseudomonadati</taxon>
        <taxon>Pseudomonadota</taxon>
        <taxon>Gammaproteobacteria</taxon>
        <taxon>Pseudomonadales</taxon>
        <taxon>Pseudomonadaceae</taxon>
        <taxon>Halopseudomonas</taxon>
    </lineage>
</organism>
<dbReference type="InterPro" id="IPR011050">
    <property type="entry name" value="Pectin_lyase_fold/virulence"/>
</dbReference>
<evidence type="ECO:0000313" key="5">
    <source>
        <dbReference type="Proteomes" id="UP000243629"/>
    </source>
</evidence>
<feature type="region of interest" description="Disordered" evidence="2">
    <location>
        <begin position="1664"/>
        <end position="1685"/>
    </location>
</feature>
<dbReference type="SUPFAM" id="SSF51126">
    <property type="entry name" value="Pectin lyase-like"/>
    <property type="match status" value="1"/>
</dbReference>
<reference evidence="5" key="1">
    <citation type="submission" date="2016-10" db="EMBL/GenBank/DDBJ databases">
        <authorList>
            <person name="Varghese N."/>
            <person name="Submissions S."/>
        </authorList>
    </citation>
    <scope>NUCLEOTIDE SEQUENCE [LARGE SCALE GENOMIC DNA]</scope>
    <source>
        <strain evidence="5">DSM 24213</strain>
    </source>
</reference>
<dbReference type="NCBIfam" id="TIGR01731">
    <property type="entry name" value="fil_hemag_20aa"/>
    <property type="match status" value="17"/>
</dbReference>
<dbReference type="SMART" id="SM00912">
    <property type="entry name" value="Haemagg_act"/>
    <property type="match status" value="1"/>
</dbReference>
<dbReference type="Pfam" id="PF05860">
    <property type="entry name" value="TPS"/>
    <property type="match status" value="1"/>
</dbReference>
<dbReference type="InterPro" id="IPR025157">
    <property type="entry name" value="Hemagglutinin_rpt"/>
</dbReference>
<sequence length="3027" mass="317536">MDVHSPLFKNIATLLIGVLTLNPLVSLAADLAVDGAAAGNTGLGQAGNGVPVINIATPNAGGLSHNRFIEYNVGQQGLILNNARDVQATQLGGYIHANPNLAGSAAGLILNEVTGSNPSQLKGYTEVAGQRAGVIVANPHGITCDGCGFINTPRAVLSTGKPVIEDGQLRRFDVDQGEIVIDGAGINATNVDQFDLITRSAKINAELHANQLNVVAGRNEVDADTLVATPKAADGSDKPLLAVDSSALGGMYAGSIRLVGTEHGVGVRLAGDMAASAGDMHIDANGQLSLGRLATLGDLHLSGQAINLAQGYAEGKAELHASEQVNVTGSLVSGAGLLVQADQLYNHGVIETGIALDGSRQPQADMEIKTQHLGNAGLMMASGTLDVETQTLDNRSATMASVSALRITTEQLDNHDGQLISEAGLSLQATAASNAEGLVSAGQDARLVVVDAFDNREGLIVSNAQVDVQADKLDNRGGQIGAAQQLNVSATRLDNSNLGTLSSQGAMALNVTGRLANHDQGALISTTDMQVRAGQLDNSEDGVVVASGSLELQIGNDIDNRNGTLVASHDLKLQAAELDNRDGDLSAGNTLQAKVSSQLDNRQGMLASSGLLDLEVGSLDNTSQGQLVSQGDITLRADQLDNADGVLYAQGNAVLRVQNQLDNRGGVLLADAGLTLNAGELLNHQGTVQATSGALVLGLDGSLDNTDGLLLAGDGLLEVNADRISNQGGVITSLKGMVSSVSRLFSNLTGVVQADDVTLQVAETLNNDLGHIAAVNGNLQVDTQRLSNMHGALFARELLSINAEQLNNNDSLLELFTSMDSTYSQQEWIDFYRQMIQTNWDGFVADAIAQGLEPFLGDTGVTRKQELLALLDAIEQDPQALQQGSLIHAKRINLDVDRLSQTVTSQILAEQQLAGTGQDWTNHGFMASDGTLDLHLTGHYGSYGTLASVGQLDLHAGSLGLELGNEDIGGILGGSDVSVSVDGQLSNSGQLTAMGDLQVEATDIANLGVLGAADQLQITSAKLYNHLGLVFSGNNMFLQIDQLANHDADIYSLAGLRLTGQDPARRAQQLDNISGTIESAGNMQLNVDQLNNRKEVFREEQVQLEGAMTVRCYDCSGDHHNVDYIGREVFESRVLEDSPAALLHSGGQLSIQATDIANRFSTLSASGDLLIQADNLQNLGAVGARTERTRTWNTGRTTDGTDSRFRRDYINPYNLAALPKQLPLEALARYREVSDVSIVTPLDANAPAVIQAGGNLIIEARQQLENSRVVGNDLPAWHDDPTRNDIAAALQDIIKVQVNAQLPPDLQQQQVNPLGLPAFSLPSGQQGLFRLVQTPAGSAPGPVLPGSVNAPTPGGHRYLIETNPALTNLGQFLGSEYLLGQLGLDPNQTLKRLGDGLYEQHLIRQAVTARTGARYLAGLTSDEAMYRYLMDNALASKDALGLTLGVTLTAEQVAALTHDIVWLEEHEVMGERVLVPVLYLAQAEGRLAPSGALLQGQDVVLISGADLRNQGTLRAAANLGIIAENIDNSGLLQAHERVQLIAQDSIRNAQGGIITGRDVSLNAGGDIINERTATYYESSSQPAGLSGIKALAGISSLLRGIGGSASDSGTVLDNAARIEATNDLDMHAGGNLINQGAVLQADGDARLSAGQDLVIGAVEETSSSLRKDRRHHWESSQTTQHGSEVTVGGDLQAQAGNDLAVIASRIDVGGDASLNAAGDVTLISAANEQHNVYRYRRSDKKVTRENSLVEQQGAEVLAGGDVVVASGQDMTLVASRIQAAGDVGLYADGDINLLSGLDEQSSYYMKQEKKSFGRSSARQSESYTSTNVATQVEAGGNLLVNVSLEDQGRVILEGGQNVTIIGSQLTAGEDLAVGALGNVTVLSGVEEHGSYSKKSDSGFLGLSRSGRSELRTQATQVASELQADNDVLVLAGNDVRLRASNLTAGNDSEIRAGLITEIGDINLVSAQDQAYSLRESYRSKVGLSSSGSSISVASARKAGDEAISSTAVGSQVLAEQDALLVAERDINLEGSRIAAGRNVSLDAGRDVTILAANNQSGDRAWEQKSQVGLSWASDDNSVSVFAGKESEQSRQLQTTSTAAGSQVVAGQDVMIDAGRAINQVGSGVFGSRDVDLQAGRNIKIDAAQDTLSQEQHYSESRQGLGVSVNHNFGQTKDALGNAGSGDNSASQGSSILRAVDSTSQFFAGPSSDVRLGSSSASFSQQYTAETNRSSTLGAGNNLTLTANNDLSVNGSYLDAGRDISLKGQDVTLGTAQGSYSDSYQQSQSWGGVHGGTSGGIKAGIGGNRGVSDGEGTEGTISATHLNAGRNINLEASNNLSLISTQAQASNNIDLRAGNDIEIRASQTSSSSDSDRRSAGGGVGLALGSEGVGVYFNVNVGIGNQQREGIQHQEAYLYAGNQLNFSSGRDTVIAGAQLRGENVTGRVGRDLLVSSVVDTGSVSGEEFDLSATVVIGPGSSVSGAVGAGRSSGETNWVQQQTSITSADQMDIRTENHTQLDAALIASDTGNLKLDTGTLGFSDIHGRDKEDSYYLNIGGSYGLSNGSTQQDSSQVGKGDEGVSGWSLEGHEYTRDREQIVRATVGEGEVLVRNDAGTGEDSTAGLNRDVSRAFEITKDEEERTDLYVTKSSVEAVASPRETMRTWQENAENYGRHSVEAFTNLEILKTAAQSEAEHNQLVAALAWAPALLVDAMDAMDTATLSLGVFPGVANHGGLITQLPVMVTGDLRPMRVTGTFKTDEDGQLVLVEGKPVLEDGATVEYFTGFSEEVDKIFTNGIMNSMEEAVVNGLMQTGHNNGEFSFVLAYNPTHGLIGDAIETMFDNNMQGAVLSGTARNLNSLYRSALDAGPNTLHIYGHSQGAVLTWVAIKGLDFSQDGRIDVSLNTIQLSGAPIDAMQFHRDADKAGFKDEENRVFQVNRPDETVFFGLLPKTDTVSDLPLYLGGNAQYSDDPLARTLGALFTITSLFGEGSPHSNYSCVTCGLPVPGSVNSQVREIVIKPTLIDSQGNAGRLE</sequence>
<dbReference type="GO" id="GO:0003824">
    <property type="term" value="F:catalytic activity"/>
    <property type="evidence" value="ECO:0007669"/>
    <property type="project" value="UniProtKB-ARBA"/>
</dbReference>
<protein>
    <submittedName>
        <fullName evidence="4">Filamentous hemagglutinin</fullName>
    </submittedName>
</protein>
<dbReference type="InterPro" id="IPR012334">
    <property type="entry name" value="Pectin_lyas_fold"/>
</dbReference>
<dbReference type="NCBIfam" id="TIGR01901">
    <property type="entry name" value="adhes_NPXG"/>
    <property type="match status" value="1"/>
</dbReference>
<proteinExistence type="predicted"/>
<feature type="region of interest" description="Disordered" evidence="2">
    <location>
        <begin position="2281"/>
        <end position="2316"/>
    </location>
</feature>
<keyword evidence="5" id="KW-1185">Reference proteome</keyword>
<dbReference type="InterPro" id="IPR008638">
    <property type="entry name" value="FhaB/CdiA-like_TPS"/>
</dbReference>
<keyword evidence="1" id="KW-0175">Coiled coil</keyword>
<feature type="domain" description="Filamentous haemagglutinin FhaB/tRNA nuclease CdiA-like TPS" evidence="3">
    <location>
        <begin position="47"/>
        <end position="167"/>
    </location>
</feature>
<dbReference type="Proteomes" id="UP000243629">
    <property type="component" value="Unassembled WGS sequence"/>
</dbReference>
<dbReference type="Gene3D" id="2.160.20.10">
    <property type="entry name" value="Single-stranded right-handed beta-helix, Pectin lyase-like"/>
    <property type="match status" value="1"/>
</dbReference>
<feature type="region of interest" description="Disordered" evidence="2">
    <location>
        <begin position="2163"/>
        <end position="2188"/>
    </location>
</feature>
<dbReference type="Pfam" id="PF13332">
    <property type="entry name" value="Fil_haemagg_2"/>
    <property type="match status" value="7"/>
</dbReference>
<dbReference type="Pfam" id="PF05594">
    <property type="entry name" value="Fil_haemagg"/>
    <property type="match status" value="9"/>
</dbReference>
<evidence type="ECO:0000256" key="2">
    <source>
        <dbReference type="SAM" id="MobiDB-lite"/>
    </source>
</evidence>
<name>A0A1I4RE84_9GAMM</name>
<gene>
    <name evidence="4" type="ORF">SAMN05216217_106147</name>
</gene>
<dbReference type="InterPro" id="IPR010069">
    <property type="entry name" value="CdiA_FHA1_rpt"/>
</dbReference>
<feature type="coiled-coil region" evidence="1">
    <location>
        <begin position="1080"/>
        <end position="1107"/>
    </location>
</feature>
<evidence type="ECO:0000256" key="1">
    <source>
        <dbReference type="SAM" id="Coils"/>
    </source>
</evidence>
<feature type="compositionally biased region" description="Gly residues" evidence="2">
    <location>
        <begin position="2287"/>
        <end position="2304"/>
    </location>
</feature>